<name>A0ABT2X7Q7_9RHOB</name>
<comment type="caution">
    <text evidence="2">The sequence shown here is derived from an EMBL/GenBank/DDBJ whole genome shotgun (WGS) entry which is preliminary data.</text>
</comment>
<feature type="signal peptide" evidence="1">
    <location>
        <begin position="1"/>
        <end position="21"/>
    </location>
</feature>
<reference evidence="2 3" key="1">
    <citation type="submission" date="2022-10" db="EMBL/GenBank/DDBJ databases">
        <title>Defluviimonas sp. nov., isolated from ocean surface sediments.</title>
        <authorList>
            <person name="He W."/>
            <person name="Wang L."/>
            <person name="Zhang D.-F."/>
        </authorList>
    </citation>
    <scope>NUCLEOTIDE SEQUENCE [LARGE SCALE GENOMIC DNA]</scope>
    <source>
        <strain evidence="2 3">WL0024</strain>
    </source>
</reference>
<evidence type="ECO:0008006" key="4">
    <source>
        <dbReference type="Google" id="ProtNLM"/>
    </source>
</evidence>
<evidence type="ECO:0000313" key="3">
    <source>
        <dbReference type="Proteomes" id="UP001209535"/>
    </source>
</evidence>
<keyword evidence="1" id="KW-0732">Signal</keyword>
<proteinExistence type="predicted"/>
<dbReference type="EMBL" id="JAOVQO010000019">
    <property type="protein sequence ID" value="MCU9849974.1"/>
    <property type="molecule type" value="Genomic_DNA"/>
</dbReference>
<accession>A0ABT2X7Q7</accession>
<organism evidence="2 3">
    <name type="scientific">Albidovulum salinarum</name>
    <dbReference type="NCBI Taxonomy" id="2984153"/>
    <lineage>
        <taxon>Bacteria</taxon>
        <taxon>Pseudomonadati</taxon>
        <taxon>Pseudomonadota</taxon>
        <taxon>Alphaproteobacteria</taxon>
        <taxon>Rhodobacterales</taxon>
        <taxon>Paracoccaceae</taxon>
        <taxon>Albidovulum</taxon>
    </lineage>
</organism>
<feature type="chain" id="PRO_5046664870" description="DUF4034 domain-containing protein" evidence="1">
    <location>
        <begin position="22"/>
        <end position="515"/>
    </location>
</feature>
<dbReference type="Proteomes" id="UP001209535">
    <property type="component" value="Unassembled WGS sequence"/>
</dbReference>
<sequence>MERFHSIAILVLLLVTAPAGAQTSVNDARQGLAAGDFATVESIIGGLSETALETRDFSELRDFYGALFVTANSDRFAQQGAWLAAYPDSPFAAAALAWTHFHRADLYRGTQFVGRTSREAMAAHREELFLSKDMVRRALSEDPNFVPALDLSIVLAQYLGGQAMVPAIVDHALDVAPDRHTLTLGLTALSPMWGGGFGEQLSLCKDAIDRLAEFDEEACLIYITFGSRHGGELRQRALAALEQSDDDFLDFARANAYLNEWREKPEAAEESMRILMATLGPNVSIDHFDSSLRTIAFLFKQPFFEIEAEEALLETLRERLPDDPQNYRILGRILTSMFDLVRPGDGPDQMEEANELWRAMLVHGAYLPETWRAGERLEGYQGNSARPALIGPYKVNQIYYSNHSPAELGSYLVYLRQMHKLASESDPLPPWATLSDLGDGVVLCPMFRAQRLYEHICDYRPDDPGCDGSAWNTEDTMGVKRIMTSADACAWERTAPIEELAFEPVPVSHFLSGDL</sequence>
<gene>
    <name evidence="2" type="ORF">OEZ60_18395</name>
</gene>
<evidence type="ECO:0000256" key="1">
    <source>
        <dbReference type="SAM" id="SignalP"/>
    </source>
</evidence>
<protein>
    <recommendedName>
        <fullName evidence="4">DUF4034 domain-containing protein</fullName>
    </recommendedName>
</protein>
<keyword evidence="3" id="KW-1185">Reference proteome</keyword>
<evidence type="ECO:0000313" key="2">
    <source>
        <dbReference type="EMBL" id="MCU9849974.1"/>
    </source>
</evidence>
<dbReference type="RefSeq" id="WP_263339390.1">
    <property type="nucleotide sequence ID" value="NZ_JAOVQO010000019.1"/>
</dbReference>